<comment type="caution">
    <text evidence="1">The sequence shown here is derived from an EMBL/GenBank/DDBJ whole genome shotgun (WGS) entry which is preliminary data.</text>
</comment>
<dbReference type="AlphaFoldDB" id="A0A5B7CIX7"/>
<reference evidence="1 2" key="1">
    <citation type="submission" date="2019-05" db="EMBL/GenBank/DDBJ databases">
        <title>Another draft genome of Portunus trituberculatus and its Hox gene families provides insights of decapod evolution.</title>
        <authorList>
            <person name="Jeong J.-H."/>
            <person name="Song I."/>
            <person name="Kim S."/>
            <person name="Choi T."/>
            <person name="Kim D."/>
            <person name="Ryu S."/>
            <person name="Kim W."/>
        </authorList>
    </citation>
    <scope>NUCLEOTIDE SEQUENCE [LARGE SCALE GENOMIC DNA]</scope>
    <source>
        <tissue evidence="1">Muscle</tissue>
    </source>
</reference>
<gene>
    <name evidence="1" type="ORF">E2C01_001294</name>
</gene>
<protein>
    <submittedName>
        <fullName evidence="1">Uncharacterized protein</fullName>
    </submittedName>
</protein>
<evidence type="ECO:0000313" key="2">
    <source>
        <dbReference type="Proteomes" id="UP000324222"/>
    </source>
</evidence>
<accession>A0A5B7CIX7</accession>
<evidence type="ECO:0000313" key="1">
    <source>
        <dbReference type="EMBL" id="MPC08701.1"/>
    </source>
</evidence>
<organism evidence="1 2">
    <name type="scientific">Portunus trituberculatus</name>
    <name type="common">Swimming crab</name>
    <name type="synonym">Neptunus trituberculatus</name>
    <dbReference type="NCBI Taxonomy" id="210409"/>
    <lineage>
        <taxon>Eukaryota</taxon>
        <taxon>Metazoa</taxon>
        <taxon>Ecdysozoa</taxon>
        <taxon>Arthropoda</taxon>
        <taxon>Crustacea</taxon>
        <taxon>Multicrustacea</taxon>
        <taxon>Malacostraca</taxon>
        <taxon>Eumalacostraca</taxon>
        <taxon>Eucarida</taxon>
        <taxon>Decapoda</taxon>
        <taxon>Pleocyemata</taxon>
        <taxon>Brachyura</taxon>
        <taxon>Eubrachyura</taxon>
        <taxon>Portunoidea</taxon>
        <taxon>Portunidae</taxon>
        <taxon>Portuninae</taxon>
        <taxon>Portunus</taxon>
    </lineage>
</organism>
<sequence>MRVRKISLLTNPSPHTCFQDAINEVVPRNSSIVVGIHFAEEFVQVVQLVMQATHALPGHEAHVLPLLPQCPRLRILDLSCLIAANLLFLPPAAGVPAEEGVGVDVTKRKLPRGQSLSRSAPGEVSRGGVVLMGCRQAEVRPPARSNCSQPVKKNQTCCSSKLIQTKFMASKVSCTYLDKPTHEFIQQASKVPKASEVV</sequence>
<keyword evidence="2" id="KW-1185">Reference proteome</keyword>
<name>A0A5B7CIX7_PORTR</name>
<proteinExistence type="predicted"/>
<dbReference type="Proteomes" id="UP000324222">
    <property type="component" value="Unassembled WGS sequence"/>
</dbReference>
<dbReference type="EMBL" id="VSRR010000041">
    <property type="protein sequence ID" value="MPC08701.1"/>
    <property type="molecule type" value="Genomic_DNA"/>
</dbReference>